<organism evidence="1 2">
    <name type="scientific">Setaria italica</name>
    <name type="common">Foxtail millet</name>
    <name type="synonym">Panicum italicum</name>
    <dbReference type="NCBI Taxonomy" id="4555"/>
    <lineage>
        <taxon>Eukaryota</taxon>
        <taxon>Viridiplantae</taxon>
        <taxon>Streptophyta</taxon>
        <taxon>Embryophyta</taxon>
        <taxon>Tracheophyta</taxon>
        <taxon>Spermatophyta</taxon>
        <taxon>Magnoliopsida</taxon>
        <taxon>Liliopsida</taxon>
        <taxon>Poales</taxon>
        <taxon>Poaceae</taxon>
        <taxon>PACMAD clade</taxon>
        <taxon>Panicoideae</taxon>
        <taxon>Panicodae</taxon>
        <taxon>Paniceae</taxon>
        <taxon>Cenchrinae</taxon>
        <taxon>Setaria</taxon>
    </lineage>
</organism>
<evidence type="ECO:0000313" key="2">
    <source>
        <dbReference type="Proteomes" id="UP000004995"/>
    </source>
</evidence>
<keyword evidence="2" id="KW-1185">Reference proteome</keyword>
<sequence>MLFPHKKDLILNNPVVLLAKAQTILLQHIQSLLF</sequence>
<accession>K3XTV9</accession>
<name>K3XTV9_SETIT</name>
<dbReference type="InParanoid" id="K3XTV9"/>
<dbReference type="Gramene" id="KQL07556">
    <property type="protein sequence ID" value="KQL07556"/>
    <property type="gene ID" value="SETIT_005366mg"/>
</dbReference>
<dbReference type="Proteomes" id="UP000004995">
    <property type="component" value="Unassembled WGS sequence"/>
</dbReference>
<evidence type="ECO:0000313" key="1">
    <source>
        <dbReference type="EnsemblPlants" id="KQL07556"/>
    </source>
</evidence>
<dbReference type="AlphaFoldDB" id="K3XTV9"/>
<dbReference type="EnsemblPlants" id="KQL07556">
    <property type="protein sequence ID" value="KQL07556"/>
    <property type="gene ID" value="SETIT_005366mg"/>
</dbReference>
<proteinExistence type="predicted"/>
<protein>
    <submittedName>
        <fullName evidence="1">Uncharacterized protein</fullName>
    </submittedName>
</protein>
<dbReference type="HOGENOM" id="CLU_3377948_0_0_1"/>
<dbReference type="EMBL" id="AGNK02003349">
    <property type="status" value="NOT_ANNOTATED_CDS"/>
    <property type="molecule type" value="Genomic_DNA"/>
</dbReference>
<reference evidence="1" key="2">
    <citation type="submission" date="2018-08" db="UniProtKB">
        <authorList>
            <consortium name="EnsemblPlants"/>
        </authorList>
    </citation>
    <scope>IDENTIFICATION</scope>
    <source>
        <strain evidence="1">Yugu1</strain>
    </source>
</reference>
<reference evidence="2" key="1">
    <citation type="journal article" date="2012" name="Nat. Biotechnol.">
        <title>Reference genome sequence of the model plant Setaria.</title>
        <authorList>
            <person name="Bennetzen J.L."/>
            <person name="Schmutz J."/>
            <person name="Wang H."/>
            <person name="Percifield R."/>
            <person name="Hawkins J."/>
            <person name="Pontaroli A.C."/>
            <person name="Estep M."/>
            <person name="Feng L."/>
            <person name="Vaughn J.N."/>
            <person name="Grimwood J."/>
            <person name="Jenkins J."/>
            <person name="Barry K."/>
            <person name="Lindquist E."/>
            <person name="Hellsten U."/>
            <person name="Deshpande S."/>
            <person name="Wang X."/>
            <person name="Wu X."/>
            <person name="Mitros T."/>
            <person name="Triplett J."/>
            <person name="Yang X."/>
            <person name="Ye C.Y."/>
            <person name="Mauro-Herrera M."/>
            <person name="Wang L."/>
            <person name="Li P."/>
            <person name="Sharma M."/>
            <person name="Sharma R."/>
            <person name="Ronald P.C."/>
            <person name="Panaud O."/>
            <person name="Kellogg E.A."/>
            <person name="Brutnell T.P."/>
            <person name="Doust A.N."/>
            <person name="Tuskan G.A."/>
            <person name="Rokhsar D."/>
            <person name="Devos K.M."/>
        </authorList>
    </citation>
    <scope>NUCLEOTIDE SEQUENCE [LARGE SCALE GENOMIC DNA]</scope>
    <source>
        <strain evidence="2">cv. Yugu1</strain>
    </source>
</reference>